<keyword evidence="3" id="KW-0540">Nuclease</keyword>
<keyword evidence="2" id="KW-0548">Nucleotidyltransferase</keyword>
<dbReference type="GO" id="GO:0004519">
    <property type="term" value="F:endonuclease activity"/>
    <property type="evidence" value="ECO:0007669"/>
    <property type="project" value="UniProtKB-KW"/>
</dbReference>
<dbReference type="GO" id="GO:0016779">
    <property type="term" value="F:nucleotidyltransferase activity"/>
    <property type="evidence" value="ECO:0007669"/>
    <property type="project" value="UniProtKB-KW"/>
</dbReference>
<keyword evidence="4" id="KW-0255">Endonuclease</keyword>
<dbReference type="PROSITE" id="PS50878">
    <property type="entry name" value="RT_POL"/>
    <property type="match status" value="1"/>
</dbReference>
<gene>
    <name evidence="6" type="ORF">g.47838</name>
</gene>
<keyword evidence="4" id="KW-0378">Hydrolase</keyword>
<evidence type="ECO:0000259" key="5">
    <source>
        <dbReference type="PROSITE" id="PS50878"/>
    </source>
</evidence>
<dbReference type="InterPro" id="IPR001969">
    <property type="entry name" value="Aspartic_peptidase_AS"/>
</dbReference>
<dbReference type="Gene3D" id="2.40.70.10">
    <property type="entry name" value="Acid Proteases"/>
    <property type="match status" value="1"/>
</dbReference>
<dbReference type="EMBL" id="GECU01008007">
    <property type="protein sequence ID" value="JAS99699.1"/>
    <property type="molecule type" value="Transcribed_RNA"/>
</dbReference>
<evidence type="ECO:0000256" key="4">
    <source>
        <dbReference type="ARBA" id="ARBA00022759"/>
    </source>
</evidence>
<evidence type="ECO:0000256" key="2">
    <source>
        <dbReference type="ARBA" id="ARBA00022695"/>
    </source>
</evidence>
<dbReference type="PANTHER" id="PTHR37984:SF5">
    <property type="entry name" value="PROTEIN NYNRIN-LIKE"/>
    <property type="match status" value="1"/>
</dbReference>
<feature type="non-terminal residue" evidence="6">
    <location>
        <position position="426"/>
    </location>
</feature>
<dbReference type="PROSITE" id="PS00141">
    <property type="entry name" value="ASP_PROTEASE"/>
    <property type="match status" value="1"/>
</dbReference>
<dbReference type="CDD" id="cd01647">
    <property type="entry name" value="RT_LTR"/>
    <property type="match status" value="1"/>
</dbReference>
<dbReference type="Pfam" id="PF13650">
    <property type="entry name" value="Asp_protease_2"/>
    <property type="match status" value="1"/>
</dbReference>
<name>A0A1B6JKM9_9HEMI</name>
<organism evidence="6">
    <name type="scientific">Homalodisca liturata</name>
    <dbReference type="NCBI Taxonomy" id="320908"/>
    <lineage>
        <taxon>Eukaryota</taxon>
        <taxon>Metazoa</taxon>
        <taxon>Ecdysozoa</taxon>
        <taxon>Arthropoda</taxon>
        <taxon>Hexapoda</taxon>
        <taxon>Insecta</taxon>
        <taxon>Pterygota</taxon>
        <taxon>Neoptera</taxon>
        <taxon>Paraneoptera</taxon>
        <taxon>Hemiptera</taxon>
        <taxon>Auchenorrhyncha</taxon>
        <taxon>Membracoidea</taxon>
        <taxon>Cicadellidae</taxon>
        <taxon>Cicadellinae</taxon>
        <taxon>Proconiini</taxon>
        <taxon>Homalodisca</taxon>
    </lineage>
</organism>
<dbReference type="InterPro" id="IPR050951">
    <property type="entry name" value="Retrovirus_Pol_polyprotein"/>
</dbReference>
<keyword evidence="1" id="KW-0808">Transferase</keyword>
<dbReference type="GO" id="GO:0071897">
    <property type="term" value="P:DNA biosynthetic process"/>
    <property type="evidence" value="ECO:0007669"/>
    <property type="project" value="UniProtKB-ARBA"/>
</dbReference>
<dbReference type="CDD" id="cd00303">
    <property type="entry name" value="retropepsin_like"/>
    <property type="match status" value="1"/>
</dbReference>
<dbReference type="GO" id="GO:0004190">
    <property type="term" value="F:aspartic-type endopeptidase activity"/>
    <property type="evidence" value="ECO:0007669"/>
    <property type="project" value="InterPro"/>
</dbReference>
<dbReference type="InterPro" id="IPR043128">
    <property type="entry name" value="Rev_trsase/Diguanyl_cyclase"/>
</dbReference>
<evidence type="ECO:0000313" key="6">
    <source>
        <dbReference type="EMBL" id="JAS99699.1"/>
    </source>
</evidence>
<dbReference type="InterPro" id="IPR021109">
    <property type="entry name" value="Peptidase_aspartic_dom_sf"/>
</dbReference>
<dbReference type="Gene3D" id="3.30.70.270">
    <property type="match status" value="1"/>
</dbReference>
<dbReference type="InterPro" id="IPR000477">
    <property type="entry name" value="RT_dom"/>
</dbReference>
<protein>
    <recommendedName>
        <fullName evidence="5">Reverse transcriptase domain-containing protein</fullName>
    </recommendedName>
</protein>
<dbReference type="GO" id="GO:0006508">
    <property type="term" value="P:proteolysis"/>
    <property type="evidence" value="ECO:0007669"/>
    <property type="project" value="InterPro"/>
</dbReference>
<accession>A0A1B6JKM9</accession>
<dbReference type="SUPFAM" id="SSF56672">
    <property type="entry name" value="DNA/RNA polymerases"/>
    <property type="match status" value="1"/>
</dbReference>
<dbReference type="Gene3D" id="3.10.10.10">
    <property type="entry name" value="HIV Type 1 Reverse Transcriptase, subunit A, domain 1"/>
    <property type="match status" value="1"/>
</dbReference>
<dbReference type="Pfam" id="PF00078">
    <property type="entry name" value="RVT_1"/>
    <property type="match status" value="1"/>
</dbReference>
<dbReference type="PANTHER" id="PTHR37984">
    <property type="entry name" value="PROTEIN CBG26694"/>
    <property type="match status" value="1"/>
</dbReference>
<evidence type="ECO:0000256" key="1">
    <source>
        <dbReference type="ARBA" id="ARBA00022679"/>
    </source>
</evidence>
<reference evidence="6" key="1">
    <citation type="submission" date="2015-11" db="EMBL/GenBank/DDBJ databases">
        <title>De novo transcriptome assembly of four potential Pierce s Disease insect vectors from Arizona vineyards.</title>
        <authorList>
            <person name="Tassone E.E."/>
        </authorList>
    </citation>
    <scope>NUCLEOTIDE SEQUENCE</scope>
</reference>
<dbReference type="AlphaFoldDB" id="A0A1B6JKM9"/>
<dbReference type="InterPro" id="IPR043502">
    <property type="entry name" value="DNA/RNA_pol_sf"/>
</dbReference>
<feature type="domain" description="Reverse transcriptase" evidence="5">
    <location>
        <begin position="219"/>
        <end position="398"/>
    </location>
</feature>
<sequence length="426" mass="48100">MAPSLPKVDPLTIWLSIKEIKLEALIDTGSTYSIISGSVFKDLQKGKGFYVNSLNTRTQAMTANGTYMNFQKQIKLHFKILHLSWTFPFFVSDSLPVAVVLGLDFVDHSKMVINAAQRKITFSFDTTLIINQFQDQSTQPNIEPTHTAPTLGENLNTKQKHILKNLLQQYPDTITPCLGKTNLISYTIRITTNKIVRSKPFHYAPPKLKELNSHIKDLLSKGIIRPSDSPYSSPAFLVPKKNGKSRMVVDYRLINKMVELENTPMPTVESAFQYLGKASHFSHLDLVSAYNQIPLDENSKKYTAFVTSTGCYEYNYLPFGLASGGMVLANLLDKVFGDIKFKFLFVYFDDLVVFSNSFNEHVQHLKIVLDRLRDAGLTVSPEKMVVASPRIEFLGHIFHNGKISLIPDRSKPIDSYPTPKNLKQLS</sequence>
<evidence type="ECO:0000256" key="3">
    <source>
        <dbReference type="ARBA" id="ARBA00022722"/>
    </source>
</evidence>
<proteinExistence type="predicted"/>
<dbReference type="SUPFAM" id="SSF50630">
    <property type="entry name" value="Acid proteases"/>
    <property type="match status" value="1"/>
</dbReference>